<keyword evidence="1" id="KW-1133">Transmembrane helix</keyword>
<evidence type="ECO:0000256" key="1">
    <source>
        <dbReference type="SAM" id="Phobius"/>
    </source>
</evidence>
<dbReference type="AlphaFoldDB" id="A0A7Y9I8K8"/>
<comment type="caution">
    <text evidence="2">The sequence shown here is derived from an EMBL/GenBank/DDBJ whole genome shotgun (WGS) entry which is preliminary data.</text>
</comment>
<accession>A0A7Y9I8K8</accession>
<feature type="transmembrane region" description="Helical" evidence="1">
    <location>
        <begin position="197"/>
        <end position="215"/>
    </location>
</feature>
<dbReference type="EMBL" id="JACCBU010000001">
    <property type="protein sequence ID" value="NYE72008.1"/>
    <property type="molecule type" value="Genomic_DNA"/>
</dbReference>
<evidence type="ECO:0000313" key="2">
    <source>
        <dbReference type="EMBL" id="NYE72008.1"/>
    </source>
</evidence>
<organism evidence="2 3">
    <name type="scientific">Microlunatus parietis</name>
    <dbReference type="NCBI Taxonomy" id="682979"/>
    <lineage>
        <taxon>Bacteria</taxon>
        <taxon>Bacillati</taxon>
        <taxon>Actinomycetota</taxon>
        <taxon>Actinomycetes</taxon>
        <taxon>Propionibacteriales</taxon>
        <taxon>Propionibacteriaceae</taxon>
        <taxon>Microlunatus</taxon>
    </lineage>
</organism>
<feature type="transmembrane region" description="Helical" evidence="1">
    <location>
        <begin position="100"/>
        <end position="120"/>
    </location>
</feature>
<evidence type="ECO:0000313" key="3">
    <source>
        <dbReference type="Proteomes" id="UP000569914"/>
    </source>
</evidence>
<keyword evidence="3" id="KW-1185">Reference proteome</keyword>
<keyword evidence="1" id="KW-0812">Transmembrane</keyword>
<dbReference type="Proteomes" id="UP000569914">
    <property type="component" value="Unassembled WGS sequence"/>
</dbReference>
<feature type="transmembrane region" description="Helical" evidence="1">
    <location>
        <begin position="126"/>
        <end position="146"/>
    </location>
</feature>
<feature type="transmembrane region" description="Helical" evidence="1">
    <location>
        <begin position="24"/>
        <end position="45"/>
    </location>
</feature>
<gene>
    <name evidence="2" type="ORF">BKA15_003337</name>
</gene>
<dbReference type="RefSeq" id="WP_179752542.1">
    <property type="nucleotide sequence ID" value="NZ_JACCBU010000001.1"/>
</dbReference>
<feature type="transmembrane region" description="Helical" evidence="1">
    <location>
        <begin position="349"/>
        <end position="372"/>
    </location>
</feature>
<name>A0A7Y9I8K8_9ACTN</name>
<feature type="transmembrane region" description="Helical" evidence="1">
    <location>
        <begin position="236"/>
        <end position="254"/>
    </location>
</feature>
<sequence>MINELQQRGRPQPGRSARVTDRPLILLAGLAGLFCTVLAAVWLAVPATNLMANTSGQFNAAPSLLNGLFGPAAATGTLLGTGLIGVLTAAILLFRGPGSLPSSVVIMIGIAVSAVIGIGILNETAIMMAGYLMALAVVAGSVLLVVQLVRKFKIGRWLALAAVAVIVSIFATGLMPAESLLVLAGRVAGLGGRLGDIAIVFALAATTLLWLLVAARTAQRSRLLDRPAAWVLRHRRVITILAALGPLPYCLIRLTWLTPWPYGGAEGLTPDTRIWGVLLSSGGWAGLILTLGLIARWGEVFPRWVPFFAGRPVPVWAAAGPGSFVAAILLVSAIPMIRAFATEGVVDGLVSAVIFPFWFWGPMLSLAVWGYVLHRRTEMNAPTAQ</sequence>
<feature type="transmembrane region" description="Helical" evidence="1">
    <location>
        <begin position="315"/>
        <end position="337"/>
    </location>
</feature>
<keyword evidence="1" id="KW-0472">Membrane</keyword>
<feature type="transmembrane region" description="Helical" evidence="1">
    <location>
        <begin position="158"/>
        <end position="177"/>
    </location>
</feature>
<feature type="transmembrane region" description="Helical" evidence="1">
    <location>
        <begin position="274"/>
        <end position="294"/>
    </location>
</feature>
<reference evidence="2 3" key="1">
    <citation type="submission" date="2020-07" db="EMBL/GenBank/DDBJ databases">
        <title>Sequencing the genomes of 1000 actinobacteria strains.</title>
        <authorList>
            <person name="Klenk H.-P."/>
        </authorList>
    </citation>
    <scope>NUCLEOTIDE SEQUENCE [LARGE SCALE GENOMIC DNA]</scope>
    <source>
        <strain evidence="2 3">DSM 22083</strain>
    </source>
</reference>
<proteinExistence type="predicted"/>
<protein>
    <submittedName>
        <fullName evidence="2">Uncharacterized protein</fullName>
    </submittedName>
</protein>
<feature type="transmembrane region" description="Helical" evidence="1">
    <location>
        <begin position="72"/>
        <end position="93"/>
    </location>
</feature>